<protein>
    <recommendedName>
        <fullName evidence="8">Zn(2)-C6 fungal-type domain-containing protein</fullName>
    </recommendedName>
</protein>
<dbReference type="SUPFAM" id="SSF57701">
    <property type="entry name" value="Zn2/Cys6 DNA-binding domain"/>
    <property type="match status" value="1"/>
</dbReference>
<evidence type="ECO:0000313" key="9">
    <source>
        <dbReference type="EMBL" id="KAL0260668.1"/>
    </source>
</evidence>
<evidence type="ECO:0000256" key="4">
    <source>
        <dbReference type="ARBA" id="ARBA00023015"/>
    </source>
</evidence>
<evidence type="ECO:0000256" key="1">
    <source>
        <dbReference type="ARBA" id="ARBA00004123"/>
    </source>
</evidence>
<dbReference type="InterPro" id="IPR052202">
    <property type="entry name" value="Yeast_MetPath_Reg"/>
</dbReference>
<proteinExistence type="predicted"/>
<organism evidence="9 10">
    <name type="scientific">Diplodia seriata</name>
    <dbReference type="NCBI Taxonomy" id="420778"/>
    <lineage>
        <taxon>Eukaryota</taxon>
        <taxon>Fungi</taxon>
        <taxon>Dikarya</taxon>
        <taxon>Ascomycota</taxon>
        <taxon>Pezizomycotina</taxon>
        <taxon>Dothideomycetes</taxon>
        <taxon>Dothideomycetes incertae sedis</taxon>
        <taxon>Botryosphaeriales</taxon>
        <taxon>Botryosphaeriaceae</taxon>
        <taxon>Diplodia</taxon>
    </lineage>
</organism>
<dbReference type="SMART" id="SM00066">
    <property type="entry name" value="GAL4"/>
    <property type="match status" value="1"/>
</dbReference>
<dbReference type="PROSITE" id="PS50048">
    <property type="entry name" value="ZN2_CY6_FUNGAL_2"/>
    <property type="match status" value="1"/>
</dbReference>
<name>A0ABR3CJ49_9PEZI</name>
<reference evidence="9 10" key="1">
    <citation type="submission" date="2024-02" db="EMBL/GenBank/DDBJ databases">
        <title>De novo assembly and annotation of 12 fungi associated with fruit tree decline syndrome in Ontario, Canada.</title>
        <authorList>
            <person name="Sulman M."/>
            <person name="Ellouze W."/>
            <person name="Ilyukhin E."/>
        </authorList>
    </citation>
    <scope>NUCLEOTIDE SEQUENCE [LARGE SCALE GENOMIC DNA]</scope>
    <source>
        <strain evidence="9 10">FDS-637</strain>
    </source>
</reference>
<dbReference type="Pfam" id="PF00172">
    <property type="entry name" value="Zn_clus"/>
    <property type="match status" value="1"/>
</dbReference>
<dbReference type="InterPro" id="IPR001138">
    <property type="entry name" value="Zn2Cys6_DnaBD"/>
</dbReference>
<evidence type="ECO:0000256" key="6">
    <source>
        <dbReference type="ARBA" id="ARBA00023163"/>
    </source>
</evidence>
<keyword evidence="4" id="KW-0805">Transcription regulation</keyword>
<evidence type="ECO:0000256" key="5">
    <source>
        <dbReference type="ARBA" id="ARBA00023125"/>
    </source>
</evidence>
<dbReference type="Proteomes" id="UP001430584">
    <property type="component" value="Unassembled WGS sequence"/>
</dbReference>
<dbReference type="Pfam" id="PF04082">
    <property type="entry name" value="Fungal_trans"/>
    <property type="match status" value="1"/>
</dbReference>
<accession>A0ABR3CJ49</accession>
<dbReference type="CDD" id="cd00067">
    <property type="entry name" value="GAL4"/>
    <property type="match status" value="1"/>
</dbReference>
<dbReference type="EMBL" id="JAJVCZ030000004">
    <property type="protein sequence ID" value="KAL0260668.1"/>
    <property type="molecule type" value="Genomic_DNA"/>
</dbReference>
<dbReference type="RefSeq" id="XP_066633697.1">
    <property type="nucleotide sequence ID" value="XM_066775816.1"/>
</dbReference>
<dbReference type="Gene3D" id="4.10.240.10">
    <property type="entry name" value="Zn(2)-C6 fungal-type DNA-binding domain"/>
    <property type="match status" value="1"/>
</dbReference>
<evidence type="ECO:0000259" key="8">
    <source>
        <dbReference type="PROSITE" id="PS50048"/>
    </source>
</evidence>
<gene>
    <name evidence="9" type="ORF">SLS55_004358</name>
</gene>
<feature type="domain" description="Zn(2)-C6 fungal-type" evidence="8">
    <location>
        <begin position="11"/>
        <end position="39"/>
    </location>
</feature>
<evidence type="ECO:0000256" key="7">
    <source>
        <dbReference type="ARBA" id="ARBA00023242"/>
    </source>
</evidence>
<keyword evidence="5" id="KW-0238">DNA-binding</keyword>
<keyword evidence="10" id="KW-1185">Reference proteome</keyword>
<dbReference type="InterPro" id="IPR036864">
    <property type="entry name" value="Zn2-C6_fun-type_DNA-bd_sf"/>
</dbReference>
<keyword evidence="2" id="KW-0479">Metal-binding</keyword>
<comment type="subcellular location">
    <subcellularLocation>
        <location evidence="1">Nucleus</location>
    </subcellularLocation>
</comment>
<keyword evidence="3" id="KW-0862">Zinc</keyword>
<keyword evidence="7" id="KW-0539">Nucleus</keyword>
<keyword evidence="6" id="KW-0804">Transcription</keyword>
<evidence type="ECO:0000256" key="2">
    <source>
        <dbReference type="ARBA" id="ARBA00022723"/>
    </source>
</evidence>
<evidence type="ECO:0000256" key="3">
    <source>
        <dbReference type="ARBA" id="ARBA00022833"/>
    </source>
</evidence>
<dbReference type="InterPro" id="IPR007219">
    <property type="entry name" value="XnlR_reg_dom"/>
</dbReference>
<evidence type="ECO:0000313" key="10">
    <source>
        <dbReference type="Proteomes" id="UP001430584"/>
    </source>
</evidence>
<dbReference type="CDD" id="cd12148">
    <property type="entry name" value="fungal_TF_MHR"/>
    <property type="match status" value="1"/>
</dbReference>
<dbReference type="PANTHER" id="PTHR47782">
    <property type="entry name" value="ZN(II)2CYS6 TRANSCRIPTION FACTOR (EUROFUNG)-RELATED"/>
    <property type="match status" value="1"/>
</dbReference>
<dbReference type="PROSITE" id="PS00463">
    <property type="entry name" value="ZN2_CY6_FUNGAL_1"/>
    <property type="match status" value="1"/>
</dbReference>
<dbReference type="PANTHER" id="PTHR47782:SF12">
    <property type="entry name" value="ZN(II)2CYS6 TRANSCRIPTION FACTOR (EUROFUNG)"/>
    <property type="match status" value="1"/>
</dbReference>
<comment type="caution">
    <text evidence="9">The sequence shown here is derived from an EMBL/GenBank/DDBJ whole genome shotgun (WGS) entry which is preliminary data.</text>
</comment>
<dbReference type="GeneID" id="92008443"/>
<sequence>MPPEPPKKPIACIRCRNRKVKCDGLLPTCSNCLKARVPCEESAGSEKRYIRELEARVRELETQLTSQVPPSPANASVIQTHTPVTPCIGPEQPLAHEVGLLLLQAANSPKYLGPSSGVAFARLIFASAPQTQGLSTRFSADLPQSHLSQVPSASHLPSLPEIHRFVAAYFDQFQHLYPFLDEVHVDDLVENCLVDPSPATDSDMCMLFLIIAIGSRALESQLGADFASASYLAASIKFLADIPLHESIQAVQILLLLVLSSFCFPGGSNAWFLTHTILASCLDLGLQRKQPMGEPRQPVHQTTLLTSLQKRMLAGRISDSEAPLLHTT</sequence>